<feature type="transmembrane region" description="Helical" evidence="9">
    <location>
        <begin position="55"/>
        <end position="72"/>
    </location>
</feature>
<feature type="domain" description="ABC transporter" evidence="10">
    <location>
        <begin position="332"/>
        <end position="565"/>
    </location>
</feature>
<evidence type="ECO:0000256" key="7">
    <source>
        <dbReference type="ARBA" id="ARBA00022989"/>
    </source>
</evidence>
<keyword evidence="4 9" id="KW-0812">Transmembrane</keyword>
<feature type="domain" description="ABC transmembrane type-1" evidence="11">
    <location>
        <begin position="26"/>
        <end position="301"/>
    </location>
</feature>
<dbReference type="Proteomes" id="UP000070422">
    <property type="component" value="Unassembled WGS sequence"/>
</dbReference>
<dbReference type="FunFam" id="3.40.50.300:FF:000854">
    <property type="entry name" value="Multidrug ABC transporter ATP-binding protein"/>
    <property type="match status" value="1"/>
</dbReference>
<keyword evidence="7 9" id="KW-1133">Transmembrane helix</keyword>
<dbReference type="PATRIC" id="fig|87541.4.peg.1442"/>
<dbReference type="SUPFAM" id="SSF52540">
    <property type="entry name" value="P-loop containing nucleoside triphosphate hydrolases"/>
    <property type="match status" value="1"/>
</dbReference>
<accession>A0A133XT85</accession>
<dbReference type="Pfam" id="PF00664">
    <property type="entry name" value="ABC_membrane"/>
    <property type="match status" value="1"/>
</dbReference>
<dbReference type="STRING" id="87541.AWM71_05040"/>
<keyword evidence="3" id="KW-1003">Cell membrane</keyword>
<dbReference type="Gene3D" id="3.40.50.300">
    <property type="entry name" value="P-loop containing nucleotide triphosphate hydrolases"/>
    <property type="match status" value="1"/>
</dbReference>
<dbReference type="SMART" id="SM00382">
    <property type="entry name" value="AAA"/>
    <property type="match status" value="1"/>
</dbReference>
<dbReference type="SUPFAM" id="SSF90123">
    <property type="entry name" value="ABC transporter transmembrane region"/>
    <property type="match status" value="1"/>
</dbReference>
<keyword evidence="6 12" id="KW-0067">ATP-binding</keyword>
<keyword evidence="8 9" id="KW-0472">Membrane</keyword>
<dbReference type="Gene3D" id="1.20.1560.10">
    <property type="entry name" value="ABC transporter type 1, transmembrane domain"/>
    <property type="match status" value="1"/>
</dbReference>
<name>A0A133XT85_9LACT</name>
<sequence>MVKKRLLEVVPTAKENIARVVLYQWIGLIGQVGFAMLLAWLIGIISQRTFTLQKSVVLLVGIGLAIGIRFFAEVKQEKASFFVRSSAKKELRQRIYQQLWTLGSDYQKFFSKAEVSQLLTEGVEQLEAYFGSFLPLLFYSVLAPITLFLVLLPLNFKASVVLLLEVPFIPLAIMGVAKIAKTKLRKYWKSYLNLGDSFLENLEGLVTLKIYQADAMKEAQMDREAEDFRRMTMKVLVMQLNSVTIMDIFAYGGAAVGMLIAIFSYAKGEISLFATLCVIFLASEFFLPMRRLGSAFHMAMNGVAASERLFALLDASFEEKGSLPLQSPIELVEVNDLSFAYEVKQAVLKNICLQLKPGQIHWVMGPSGCGKTTLLKLLGRKERSSKGRIVLNGREASQIALKDLGSQVAYVGQESYLFKGTIEENLRMGNEKLSDDELWQMLEDLRLAHFFTEKEGLTTRIDAGGENLSGGQRQRLLLGRALLKKASLYLLDEVTSSVDYESEQAMMSLLKKISQKCVVVLVSHRLTLADEGGEVYFLHAGQIIEEGNVETLLAKKGAFCHLYHEQKSLEAYSIGG</sequence>
<dbReference type="InterPro" id="IPR003439">
    <property type="entry name" value="ABC_transporter-like_ATP-bd"/>
</dbReference>
<dbReference type="CDD" id="cd18781">
    <property type="entry name" value="ABC_6TM_AarD_CydDC_like"/>
    <property type="match status" value="1"/>
</dbReference>
<comment type="caution">
    <text evidence="12">The sequence shown here is derived from an EMBL/GenBank/DDBJ whole genome shotgun (WGS) entry which is preliminary data.</text>
</comment>
<dbReference type="PROSITE" id="PS50929">
    <property type="entry name" value="ABC_TM1F"/>
    <property type="match status" value="1"/>
</dbReference>
<evidence type="ECO:0000256" key="4">
    <source>
        <dbReference type="ARBA" id="ARBA00022692"/>
    </source>
</evidence>
<organism evidence="12 13">
    <name type="scientific">Aerococcus christensenii</name>
    <dbReference type="NCBI Taxonomy" id="87541"/>
    <lineage>
        <taxon>Bacteria</taxon>
        <taxon>Bacillati</taxon>
        <taxon>Bacillota</taxon>
        <taxon>Bacilli</taxon>
        <taxon>Lactobacillales</taxon>
        <taxon>Aerococcaceae</taxon>
        <taxon>Aerococcus</taxon>
    </lineage>
</organism>
<gene>
    <name evidence="12" type="ORF">HMPREF3187_01456</name>
</gene>
<feature type="transmembrane region" description="Helical" evidence="9">
    <location>
        <begin position="160"/>
        <end position="180"/>
    </location>
</feature>
<evidence type="ECO:0000259" key="10">
    <source>
        <dbReference type="PROSITE" id="PS50893"/>
    </source>
</evidence>
<dbReference type="GO" id="GO:0005886">
    <property type="term" value="C:plasma membrane"/>
    <property type="evidence" value="ECO:0007669"/>
    <property type="project" value="UniProtKB-SubCell"/>
</dbReference>
<comment type="subcellular location">
    <subcellularLocation>
        <location evidence="1">Cell membrane</location>
        <topology evidence="1">Multi-pass membrane protein</topology>
    </subcellularLocation>
</comment>
<feature type="transmembrane region" description="Helical" evidence="9">
    <location>
        <begin position="136"/>
        <end position="154"/>
    </location>
</feature>
<dbReference type="RefSeq" id="WP_060937160.1">
    <property type="nucleotide sequence ID" value="NZ_JASOZP010000012.1"/>
</dbReference>
<keyword evidence="5" id="KW-0547">Nucleotide-binding</keyword>
<feature type="transmembrane region" description="Helical" evidence="9">
    <location>
        <begin position="240"/>
        <end position="264"/>
    </location>
</feature>
<evidence type="ECO:0000256" key="2">
    <source>
        <dbReference type="ARBA" id="ARBA00022448"/>
    </source>
</evidence>
<dbReference type="EMBL" id="LSCQ01000083">
    <property type="protein sequence ID" value="KXB34143.1"/>
    <property type="molecule type" value="Genomic_DNA"/>
</dbReference>
<dbReference type="PANTHER" id="PTHR24221">
    <property type="entry name" value="ATP-BINDING CASSETTE SUB-FAMILY B"/>
    <property type="match status" value="1"/>
</dbReference>
<feature type="transmembrane region" description="Helical" evidence="9">
    <location>
        <begin position="21"/>
        <end position="43"/>
    </location>
</feature>
<dbReference type="Pfam" id="PF00005">
    <property type="entry name" value="ABC_tran"/>
    <property type="match status" value="1"/>
</dbReference>
<dbReference type="GO" id="GO:0140359">
    <property type="term" value="F:ABC-type transporter activity"/>
    <property type="evidence" value="ECO:0007669"/>
    <property type="project" value="InterPro"/>
</dbReference>
<dbReference type="InterPro" id="IPR027417">
    <property type="entry name" value="P-loop_NTPase"/>
</dbReference>
<dbReference type="InterPro" id="IPR003593">
    <property type="entry name" value="AAA+_ATPase"/>
</dbReference>
<evidence type="ECO:0000256" key="8">
    <source>
        <dbReference type="ARBA" id="ARBA00023136"/>
    </source>
</evidence>
<proteinExistence type="predicted"/>
<dbReference type="InterPro" id="IPR011527">
    <property type="entry name" value="ABC1_TM_dom"/>
</dbReference>
<evidence type="ECO:0000256" key="6">
    <source>
        <dbReference type="ARBA" id="ARBA00022840"/>
    </source>
</evidence>
<evidence type="ECO:0000313" key="13">
    <source>
        <dbReference type="Proteomes" id="UP000070422"/>
    </source>
</evidence>
<evidence type="ECO:0000259" key="11">
    <source>
        <dbReference type="PROSITE" id="PS50929"/>
    </source>
</evidence>
<dbReference type="OrthoDB" id="9806127at2"/>
<dbReference type="GO" id="GO:0005524">
    <property type="term" value="F:ATP binding"/>
    <property type="evidence" value="ECO:0007669"/>
    <property type="project" value="UniProtKB-KW"/>
</dbReference>
<dbReference type="GO" id="GO:0034040">
    <property type="term" value="F:ATPase-coupled lipid transmembrane transporter activity"/>
    <property type="evidence" value="ECO:0007669"/>
    <property type="project" value="TreeGrafter"/>
</dbReference>
<evidence type="ECO:0000256" key="9">
    <source>
        <dbReference type="SAM" id="Phobius"/>
    </source>
</evidence>
<evidence type="ECO:0000256" key="5">
    <source>
        <dbReference type="ARBA" id="ARBA00022741"/>
    </source>
</evidence>
<reference evidence="12 13" key="1">
    <citation type="submission" date="2016-01" db="EMBL/GenBank/DDBJ databases">
        <authorList>
            <person name="Oliw E.H."/>
        </authorList>
    </citation>
    <scope>NUCLEOTIDE SEQUENCE [LARGE SCALE GENOMIC DNA]</scope>
    <source>
        <strain evidence="12 13">KA00635</strain>
    </source>
</reference>
<feature type="transmembrane region" description="Helical" evidence="9">
    <location>
        <begin position="270"/>
        <end position="287"/>
    </location>
</feature>
<dbReference type="InterPro" id="IPR017871">
    <property type="entry name" value="ABC_transporter-like_CS"/>
</dbReference>
<evidence type="ECO:0000256" key="1">
    <source>
        <dbReference type="ARBA" id="ARBA00004651"/>
    </source>
</evidence>
<dbReference type="GO" id="GO:0016887">
    <property type="term" value="F:ATP hydrolysis activity"/>
    <property type="evidence" value="ECO:0007669"/>
    <property type="project" value="InterPro"/>
</dbReference>
<dbReference type="PANTHER" id="PTHR24221:SF654">
    <property type="entry name" value="ATP-BINDING CASSETTE SUB-FAMILY B MEMBER 6"/>
    <property type="match status" value="1"/>
</dbReference>
<dbReference type="AlphaFoldDB" id="A0A133XT85"/>
<protein>
    <submittedName>
        <fullName evidence="12">ABC transporter, ATP-binding protein</fullName>
    </submittedName>
</protein>
<dbReference type="PROSITE" id="PS50893">
    <property type="entry name" value="ABC_TRANSPORTER_2"/>
    <property type="match status" value="1"/>
</dbReference>
<dbReference type="InterPro" id="IPR036640">
    <property type="entry name" value="ABC1_TM_sf"/>
</dbReference>
<dbReference type="InterPro" id="IPR039421">
    <property type="entry name" value="Type_1_exporter"/>
</dbReference>
<evidence type="ECO:0000313" key="12">
    <source>
        <dbReference type="EMBL" id="KXB34143.1"/>
    </source>
</evidence>
<dbReference type="PROSITE" id="PS00211">
    <property type="entry name" value="ABC_TRANSPORTER_1"/>
    <property type="match status" value="1"/>
</dbReference>
<keyword evidence="2" id="KW-0813">Transport</keyword>
<evidence type="ECO:0000256" key="3">
    <source>
        <dbReference type="ARBA" id="ARBA00022475"/>
    </source>
</evidence>